<dbReference type="AlphaFoldDB" id="A0A976FF12"/>
<reference evidence="2 3" key="1">
    <citation type="journal article" date="2021" name="Genome Biol.">
        <title>AFLAP: assembly-free linkage analysis pipeline using k-mers from genome sequencing data.</title>
        <authorList>
            <person name="Fletcher K."/>
            <person name="Zhang L."/>
            <person name="Gil J."/>
            <person name="Han R."/>
            <person name="Cavanaugh K."/>
            <person name="Michelmore R."/>
        </authorList>
    </citation>
    <scope>NUCLEOTIDE SEQUENCE [LARGE SCALE GENOMIC DNA]</scope>
    <source>
        <strain evidence="2 3">SF5</strain>
    </source>
</reference>
<evidence type="ECO:0000256" key="1">
    <source>
        <dbReference type="ARBA" id="ARBA00009885"/>
    </source>
</evidence>
<evidence type="ECO:0000313" key="3">
    <source>
        <dbReference type="Proteomes" id="UP000294530"/>
    </source>
</evidence>
<dbReference type="PANTHER" id="PTHR12775">
    <property type="entry name" value="PROTEIN C20ORF43 HOMOLOG"/>
    <property type="match status" value="1"/>
</dbReference>
<gene>
    <name evidence="2" type="ORF">CCR75_008352</name>
</gene>
<evidence type="ECO:0000313" key="2">
    <source>
        <dbReference type="EMBL" id="TDH65572.1"/>
    </source>
</evidence>
<dbReference type="KEGG" id="blac:94352076"/>
<name>A0A976FF12_BRELC</name>
<dbReference type="RefSeq" id="XP_067815071.1">
    <property type="nucleotide sequence ID" value="XM_067966405.1"/>
</dbReference>
<dbReference type="Proteomes" id="UP000294530">
    <property type="component" value="Unassembled WGS sequence"/>
</dbReference>
<protein>
    <recommendedName>
        <fullName evidence="4">Replication termination factor 2</fullName>
    </recommendedName>
</protein>
<sequence length="271" mass="30591">MGNDGGVIAVKRKFMRHANVKVRGETADQKVLRSEKARTCALSSEPLREPVVACRLGNFFNKQTLLEHLIAKSMSERFRHITSIKDVVTCRMAHANDGEKLLWCCPITLTEFNGKQPFVLFFSCGCVVSERALKSVRIEECLVCGKAYHDQDVVSLLLNDELYETKQKKLLELKFNEMRAKKSHRKELECVQKDGELAPKKKCKGKKRKAEHLTEKKDAKLGKIAKDATESIFNSKGKSEVFASLFTTSKNEKVSANDLLMTIGGMRYTLS</sequence>
<dbReference type="GO" id="GO:0005634">
    <property type="term" value="C:nucleus"/>
    <property type="evidence" value="ECO:0007669"/>
    <property type="project" value="TreeGrafter"/>
</dbReference>
<dbReference type="Pfam" id="PF04641">
    <property type="entry name" value="Rtf2"/>
    <property type="match status" value="1"/>
</dbReference>
<comment type="caution">
    <text evidence="2">The sequence shown here is derived from an EMBL/GenBank/DDBJ whole genome shotgun (WGS) entry which is preliminary data.</text>
</comment>
<dbReference type="GO" id="GO:0006274">
    <property type="term" value="P:DNA replication termination"/>
    <property type="evidence" value="ECO:0007669"/>
    <property type="project" value="TreeGrafter"/>
</dbReference>
<dbReference type="CDD" id="cd16653">
    <property type="entry name" value="RING-like_Rtf2"/>
    <property type="match status" value="1"/>
</dbReference>
<evidence type="ECO:0008006" key="4">
    <source>
        <dbReference type="Google" id="ProtNLM"/>
    </source>
</evidence>
<organism evidence="2 3">
    <name type="scientific">Bremia lactucae</name>
    <name type="common">Lettuce downy mildew</name>
    <dbReference type="NCBI Taxonomy" id="4779"/>
    <lineage>
        <taxon>Eukaryota</taxon>
        <taxon>Sar</taxon>
        <taxon>Stramenopiles</taxon>
        <taxon>Oomycota</taxon>
        <taxon>Peronosporomycetes</taxon>
        <taxon>Peronosporales</taxon>
        <taxon>Peronosporaceae</taxon>
        <taxon>Bremia</taxon>
    </lineage>
</organism>
<comment type="similarity">
    <text evidence="1">Belongs to the rtf2 family.</text>
</comment>
<dbReference type="GeneID" id="94352076"/>
<dbReference type="InterPro" id="IPR027799">
    <property type="entry name" value="Rtf2_RING-finger"/>
</dbReference>
<dbReference type="EMBL" id="SHOA02000001">
    <property type="protein sequence ID" value="TDH65572.1"/>
    <property type="molecule type" value="Genomic_DNA"/>
</dbReference>
<keyword evidence="3" id="KW-1185">Reference proteome</keyword>
<proteinExistence type="inferred from homology"/>
<accession>A0A976FF12</accession>
<dbReference type="PANTHER" id="PTHR12775:SF0">
    <property type="entry name" value="REPLICATION TERMINATION FACTOR 2"/>
    <property type="match status" value="1"/>
</dbReference>
<dbReference type="InterPro" id="IPR006735">
    <property type="entry name" value="Rtf2"/>
</dbReference>
<dbReference type="OrthoDB" id="247013at2759"/>